<feature type="domain" description="RNA polymerase sigma factor 70 region 4 type 2" evidence="7">
    <location>
        <begin position="124"/>
        <end position="174"/>
    </location>
</feature>
<organism evidence="11 16">
    <name type="scientific">Streptomyces hydrogenans</name>
    <dbReference type="NCBI Taxonomy" id="1873719"/>
    <lineage>
        <taxon>Bacteria</taxon>
        <taxon>Bacillati</taxon>
        <taxon>Actinomycetota</taxon>
        <taxon>Actinomycetes</taxon>
        <taxon>Kitasatosporales</taxon>
        <taxon>Streptomycetaceae</taxon>
        <taxon>Streptomyces</taxon>
    </lineage>
</organism>
<dbReference type="InterPro" id="IPR013249">
    <property type="entry name" value="RNA_pol_sigma70_r4_t2"/>
</dbReference>
<keyword evidence="4" id="KW-0238">DNA-binding</keyword>
<feature type="domain" description="RNA polymerase sigma-70 region 2" evidence="6">
    <location>
        <begin position="30"/>
        <end position="96"/>
    </location>
</feature>
<evidence type="ECO:0000259" key="7">
    <source>
        <dbReference type="Pfam" id="PF08281"/>
    </source>
</evidence>
<dbReference type="Proteomes" id="UP001052739">
    <property type="component" value="Unassembled WGS sequence"/>
</dbReference>
<dbReference type="InterPro" id="IPR013324">
    <property type="entry name" value="RNA_pol_sigma_r3/r4-like"/>
</dbReference>
<evidence type="ECO:0000313" key="16">
    <source>
        <dbReference type="Proteomes" id="UP001052739"/>
    </source>
</evidence>
<name>A0ABQ3PKK8_9ACTN</name>
<dbReference type="RefSeq" id="WP_190224994.1">
    <property type="nucleotide sequence ID" value="NZ_BNBS01000081.1"/>
</dbReference>
<evidence type="ECO:0000256" key="3">
    <source>
        <dbReference type="ARBA" id="ARBA00023082"/>
    </source>
</evidence>
<reference evidence="11" key="1">
    <citation type="submission" date="2024-05" db="EMBL/GenBank/DDBJ databases">
        <title>Whole genome shotgun sequence of Streptomyces hydrogenans NBRC 13475.</title>
        <authorList>
            <person name="Komaki H."/>
            <person name="Tamura T."/>
        </authorList>
    </citation>
    <scope>NUCLEOTIDE SEQUENCE</scope>
    <source>
        <strain evidence="11">NBRC 13475</strain>
    </source>
</reference>
<dbReference type="InterPro" id="IPR039425">
    <property type="entry name" value="RNA_pol_sigma-70-like"/>
</dbReference>
<comment type="caution">
    <text evidence="11">The sequence shown here is derived from an EMBL/GenBank/DDBJ whole genome shotgun (WGS) entry which is preliminary data.</text>
</comment>
<evidence type="ECO:0000259" key="6">
    <source>
        <dbReference type="Pfam" id="PF04542"/>
    </source>
</evidence>
<dbReference type="Pfam" id="PF04542">
    <property type="entry name" value="Sigma70_r2"/>
    <property type="match status" value="1"/>
</dbReference>
<evidence type="ECO:0000256" key="5">
    <source>
        <dbReference type="ARBA" id="ARBA00023163"/>
    </source>
</evidence>
<evidence type="ECO:0000256" key="1">
    <source>
        <dbReference type="ARBA" id="ARBA00010641"/>
    </source>
</evidence>
<evidence type="ECO:0008006" key="17">
    <source>
        <dbReference type="Google" id="ProtNLM"/>
    </source>
</evidence>
<evidence type="ECO:0000313" key="14">
    <source>
        <dbReference type="EMBL" id="GHI25941.1"/>
    </source>
</evidence>
<evidence type="ECO:0000313" key="13">
    <source>
        <dbReference type="EMBL" id="GHI25715.1"/>
    </source>
</evidence>
<keyword evidence="16" id="KW-1185">Reference proteome</keyword>
<dbReference type="EMBL" id="BNDW01000071">
    <property type="protein sequence ID" value="GHI25416.1"/>
    <property type="molecule type" value="Genomic_DNA"/>
</dbReference>
<evidence type="ECO:0000256" key="2">
    <source>
        <dbReference type="ARBA" id="ARBA00023015"/>
    </source>
</evidence>
<dbReference type="InterPro" id="IPR036388">
    <property type="entry name" value="WH-like_DNA-bd_sf"/>
</dbReference>
<dbReference type="EMBL" id="BNDW01000079">
    <property type="protein sequence ID" value="GHI25552.1"/>
    <property type="molecule type" value="Genomic_DNA"/>
</dbReference>
<evidence type="ECO:0000313" key="10">
    <source>
        <dbReference type="EMBL" id="GHI25480.1"/>
    </source>
</evidence>
<evidence type="ECO:0000256" key="4">
    <source>
        <dbReference type="ARBA" id="ARBA00023125"/>
    </source>
</evidence>
<dbReference type="Pfam" id="PF08281">
    <property type="entry name" value="Sigma70_r4_2"/>
    <property type="match status" value="1"/>
</dbReference>
<keyword evidence="3" id="KW-0731">Sigma factor</keyword>
<evidence type="ECO:0000313" key="12">
    <source>
        <dbReference type="EMBL" id="GHI25634.1"/>
    </source>
</evidence>
<dbReference type="EMBL" id="BNDW01000008">
    <property type="protein sequence ID" value="GHI20336.1"/>
    <property type="molecule type" value="Genomic_DNA"/>
</dbReference>
<evidence type="ECO:0000313" key="11">
    <source>
        <dbReference type="EMBL" id="GHI25552.1"/>
    </source>
</evidence>
<keyword evidence="5" id="KW-0804">Transcription</keyword>
<dbReference type="PANTHER" id="PTHR43133:SF8">
    <property type="entry name" value="RNA POLYMERASE SIGMA FACTOR HI_1459-RELATED"/>
    <property type="match status" value="1"/>
</dbReference>
<accession>A0ABQ3PKK8</accession>
<keyword evidence="2" id="KW-0805">Transcription regulation</keyword>
<evidence type="ECO:0000313" key="9">
    <source>
        <dbReference type="EMBL" id="GHI25416.1"/>
    </source>
</evidence>
<protein>
    <recommendedName>
        <fullName evidence="17">Sigma-70 family RNA polymerase sigma factor</fullName>
    </recommendedName>
</protein>
<dbReference type="EMBL" id="BNDW01000087">
    <property type="protein sequence ID" value="GHI25715.1"/>
    <property type="molecule type" value="Genomic_DNA"/>
</dbReference>
<proteinExistence type="inferred from homology"/>
<dbReference type="EMBL" id="BNDW01000101">
    <property type="protein sequence ID" value="GHI25941.1"/>
    <property type="molecule type" value="Genomic_DNA"/>
</dbReference>
<dbReference type="PANTHER" id="PTHR43133">
    <property type="entry name" value="RNA POLYMERASE ECF-TYPE SIGMA FACTO"/>
    <property type="match status" value="1"/>
</dbReference>
<dbReference type="EMBL" id="BNDW01000083">
    <property type="protein sequence ID" value="GHI25634.1"/>
    <property type="molecule type" value="Genomic_DNA"/>
</dbReference>
<gene>
    <name evidence="8" type="ORF">Shyd_17070</name>
    <name evidence="9" type="ORF">Shyd_67870</name>
    <name evidence="10" type="ORF">Shyd_68510</name>
    <name evidence="11" type="ORF">Shyd_69230</name>
    <name evidence="12" type="ORF">Shyd_70050</name>
    <name evidence="13" type="ORF">Shyd_70860</name>
    <name evidence="14" type="ORF">Shyd_73120</name>
    <name evidence="15" type="ORF">Shyd_83480</name>
</gene>
<dbReference type="SUPFAM" id="SSF88946">
    <property type="entry name" value="Sigma2 domain of RNA polymerase sigma factors"/>
    <property type="match status" value="1"/>
</dbReference>
<evidence type="ECO:0000313" key="15">
    <source>
        <dbReference type="EMBL" id="GHI26977.1"/>
    </source>
</evidence>
<sequence>MNDTFGQGADVFEPDPERPLFDKEFEDFLRKHKDNFYRTAVARLVDPYDADEALGDACLVMYQRWEKIQSHPKPVYLALRILKHKITDFHRARARRADREEAVAHPPELRILQEMGEQHRLSQALEKLRKVSPQQADCWEMYKVLGREYSEIAEELDITIGAAKTAASRGQAKLRLLLALDSEKKDDS</sequence>
<dbReference type="SUPFAM" id="SSF88659">
    <property type="entry name" value="Sigma3 and sigma4 domains of RNA polymerase sigma factors"/>
    <property type="match status" value="1"/>
</dbReference>
<dbReference type="InterPro" id="IPR014284">
    <property type="entry name" value="RNA_pol_sigma-70_dom"/>
</dbReference>
<comment type="similarity">
    <text evidence="1">Belongs to the sigma-70 factor family. ECF subfamily.</text>
</comment>
<dbReference type="EMBL" id="BNDW01000075">
    <property type="protein sequence ID" value="GHI25480.1"/>
    <property type="molecule type" value="Genomic_DNA"/>
</dbReference>
<dbReference type="EMBL" id="BNDW01000110">
    <property type="protein sequence ID" value="GHI26977.1"/>
    <property type="molecule type" value="Genomic_DNA"/>
</dbReference>
<dbReference type="Gene3D" id="1.10.1740.10">
    <property type="match status" value="1"/>
</dbReference>
<dbReference type="Gene3D" id="1.10.10.10">
    <property type="entry name" value="Winged helix-like DNA-binding domain superfamily/Winged helix DNA-binding domain"/>
    <property type="match status" value="1"/>
</dbReference>
<evidence type="ECO:0000313" key="8">
    <source>
        <dbReference type="EMBL" id="GHI20336.1"/>
    </source>
</evidence>
<dbReference type="InterPro" id="IPR007627">
    <property type="entry name" value="RNA_pol_sigma70_r2"/>
</dbReference>
<dbReference type="NCBIfam" id="TIGR02937">
    <property type="entry name" value="sigma70-ECF"/>
    <property type="match status" value="1"/>
</dbReference>
<dbReference type="InterPro" id="IPR013325">
    <property type="entry name" value="RNA_pol_sigma_r2"/>
</dbReference>